<organism evidence="3 4">
    <name type="scientific">Ramlibacter pinisoli</name>
    <dbReference type="NCBI Taxonomy" id="2682844"/>
    <lineage>
        <taxon>Bacteria</taxon>
        <taxon>Pseudomonadati</taxon>
        <taxon>Pseudomonadota</taxon>
        <taxon>Betaproteobacteria</taxon>
        <taxon>Burkholderiales</taxon>
        <taxon>Comamonadaceae</taxon>
        <taxon>Ramlibacter</taxon>
    </lineage>
</organism>
<dbReference type="InterPro" id="IPR044855">
    <property type="entry name" value="CoA-Trfase_III_dom3_sf"/>
</dbReference>
<proteinExistence type="predicted"/>
<dbReference type="SUPFAM" id="SSF89796">
    <property type="entry name" value="CoA-transferase family III (CaiB/BaiF)"/>
    <property type="match status" value="1"/>
</dbReference>
<feature type="region of interest" description="Disordered" evidence="2">
    <location>
        <begin position="1"/>
        <end position="28"/>
    </location>
</feature>
<gene>
    <name evidence="3" type="ORF">GON04_22535</name>
</gene>
<dbReference type="Gene3D" id="3.40.50.10540">
    <property type="entry name" value="Crotonobetainyl-coa:carnitine coa-transferase, domain 1"/>
    <property type="match status" value="1"/>
</dbReference>
<name>A0A6N8J1U4_9BURK</name>
<evidence type="ECO:0000313" key="3">
    <source>
        <dbReference type="EMBL" id="MVQ32250.1"/>
    </source>
</evidence>
<dbReference type="Gene3D" id="3.30.1540.10">
    <property type="entry name" value="formyl-coa transferase, domain 3"/>
    <property type="match status" value="1"/>
</dbReference>
<evidence type="ECO:0000313" key="4">
    <source>
        <dbReference type="Proteomes" id="UP000469385"/>
    </source>
</evidence>
<evidence type="ECO:0000256" key="1">
    <source>
        <dbReference type="ARBA" id="ARBA00022679"/>
    </source>
</evidence>
<reference evidence="3 4" key="1">
    <citation type="submission" date="2019-12" db="EMBL/GenBank/DDBJ databases">
        <authorList>
            <person name="Huq M.A."/>
        </authorList>
    </citation>
    <scope>NUCLEOTIDE SEQUENCE [LARGE SCALE GENOMIC DNA]</scope>
    <source>
        <strain evidence="3 4">MAH-25</strain>
    </source>
</reference>
<evidence type="ECO:0000256" key="2">
    <source>
        <dbReference type="SAM" id="MobiDB-lite"/>
    </source>
</evidence>
<keyword evidence="4" id="KW-1185">Reference proteome</keyword>
<dbReference type="EMBL" id="WSEL01000009">
    <property type="protein sequence ID" value="MVQ32250.1"/>
    <property type="molecule type" value="Genomic_DNA"/>
</dbReference>
<dbReference type="RefSeq" id="WP_157400226.1">
    <property type="nucleotide sequence ID" value="NZ_WSEL01000009.1"/>
</dbReference>
<accession>A0A6N8J1U4</accession>
<comment type="caution">
    <text evidence="3">The sequence shown here is derived from an EMBL/GenBank/DDBJ whole genome shotgun (WGS) entry which is preliminary data.</text>
</comment>
<dbReference type="AlphaFoldDB" id="A0A6N8J1U4"/>
<dbReference type="GO" id="GO:0008410">
    <property type="term" value="F:CoA-transferase activity"/>
    <property type="evidence" value="ECO:0007669"/>
    <property type="project" value="TreeGrafter"/>
</dbReference>
<dbReference type="Pfam" id="PF02515">
    <property type="entry name" value="CoA_transf_3"/>
    <property type="match status" value="1"/>
</dbReference>
<dbReference type="InterPro" id="IPR050483">
    <property type="entry name" value="CoA-transferase_III_domain"/>
</dbReference>
<dbReference type="PANTHER" id="PTHR48207">
    <property type="entry name" value="SUCCINATE--HYDROXYMETHYLGLUTARATE COA-TRANSFERASE"/>
    <property type="match status" value="1"/>
</dbReference>
<dbReference type="Proteomes" id="UP000469385">
    <property type="component" value="Unassembled WGS sequence"/>
</dbReference>
<sequence>MTTHDTSPLARTAAEFPRHEPRPPGAPTALQGIRVVDFTHFIAGPLATMILGDMGADVIKVEPPARGDELRYYPPAVPGLQSQGGPFVWSNRNKRSVALDLKSAEGLGIVCDLIAQADVVVENFSTGVMQRFGLDWDACRQLNPRLVYCSVSAYGREGPFADRLGFDPVVQAESGFVSMNGYPDRMGVRASSAVMDIGTAMMVSNAILGALVARERQGEGQFVEVGLFDTGLLMTGWATMQHLVTGLEPQRNGNTSPDTCPSGVFEASDKPFYINCGNDKIYQRLAAQVLDRPDLANDPMLRERNGRIERRDELFYQLNAEFGKHPWSYWQERMRTAQIPCGLVRTVGEAVRSPEAQARKLVTSIDHPELGAIPNIASPIRYARTPMADPVPAPSIGQHTAEVLSGVLGYGAPRIAELARAGAFGERTPAGTHPPAA</sequence>
<dbReference type="InterPro" id="IPR023606">
    <property type="entry name" value="CoA-Trfase_III_dom_1_sf"/>
</dbReference>
<keyword evidence="1 3" id="KW-0808">Transferase</keyword>
<dbReference type="InterPro" id="IPR003673">
    <property type="entry name" value="CoA-Trfase_fam_III"/>
</dbReference>
<dbReference type="PANTHER" id="PTHR48207:SF4">
    <property type="entry name" value="BLL6097 PROTEIN"/>
    <property type="match status" value="1"/>
</dbReference>
<protein>
    <submittedName>
        <fullName evidence="3">CoA transferase</fullName>
    </submittedName>
</protein>